<reference evidence="2" key="1">
    <citation type="submission" date="2007-01" db="EMBL/GenBank/DDBJ databases">
        <title>A two-dimensional proteome reference map of Herbaspirillum seropedicae proteins.</title>
        <authorList>
            <person name="Chaves D.F.S."/>
            <person name="Ferrer P.P."/>
            <person name="Monteiro R.A."/>
            <person name="Souza E.M."/>
            <person name="Cruz L.M."/>
            <person name="Pedrosa F.O."/>
        </authorList>
    </citation>
    <scope>NUCLEOTIDE SEQUENCE</scope>
</reference>
<dbReference type="InterPro" id="IPR014004">
    <property type="entry name" value="Transpt-assoc_nodulatn_dom_bac"/>
</dbReference>
<name>A2RQ00_HERSE</name>
<organism evidence="2">
    <name type="scientific">Herbaspirillum seropedicae</name>
    <dbReference type="NCBI Taxonomy" id="964"/>
    <lineage>
        <taxon>Bacteria</taxon>
        <taxon>Pseudomonadati</taxon>
        <taxon>Pseudomonadota</taxon>
        <taxon>Betaproteobacteria</taxon>
        <taxon>Burkholderiales</taxon>
        <taxon>Oxalobacteraceae</taxon>
        <taxon>Herbaspirillum</taxon>
    </lineage>
</organism>
<dbReference type="OMA" id="SYAKKWA"/>
<dbReference type="AlphaFoldDB" id="A2RQ00"/>
<keyword evidence="2" id="KW-0449">Lipoprotein</keyword>
<dbReference type="EMBL" id="AM490562">
    <property type="protein sequence ID" value="CAM32657.1"/>
    <property type="molecule type" value="Genomic_DNA"/>
</dbReference>
<dbReference type="SMART" id="SM00749">
    <property type="entry name" value="BON"/>
    <property type="match status" value="3"/>
</dbReference>
<dbReference type="InterPro" id="IPR051686">
    <property type="entry name" value="Lipoprotein_DolP"/>
</dbReference>
<evidence type="ECO:0000313" key="2">
    <source>
        <dbReference type="EMBL" id="CAM32657.1"/>
    </source>
</evidence>
<dbReference type="Pfam" id="PF04972">
    <property type="entry name" value="BON"/>
    <property type="match status" value="3"/>
</dbReference>
<protein>
    <submittedName>
        <fullName evidence="2">Periplasmic or secreted lipoprotein</fullName>
    </submittedName>
</protein>
<dbReference type="InterPro" id="IPR007055">
    <property type="entry name" value="BON_dom"/>
</dbReference>
<dbReference type="PATRIC" id="fig|964.11.peg.2507"/>
<dbReference type="RefSeq" id="WP_013234377.1">
    <property type="nucleotide sequence ID" value="NZ_CBJMOZ010000006.1"/>
</dbReference>
<gene>
    <name evidence="2" type="primary">HS277.0234</name>
</gene>
<proteinExistence type="predicted"/>
<keyword evidence="1" id="KW-0732">Signal</keyword>
<dbReference type="GeneID" id="29390038"/>
<dbReference type="Gene3D" id="3.30.1340.30">
    <property type="match status" value="3"/>
</dbReference>
<dbReference type="KEGG" id="hsz:ACP92_11985"/>
<dbReference type="PROSITE" id="PS50914">
    <property type="entry name" value="BON"/>
    <property type="match status" value="3"/>
</dbReference>
<dbReference type="PANTHER" id="PTHR34606:SF4">
    <property type="entry name" value="OUTER MEMBRANE LIPOPROTEIN DOLP"/>
    <property type="match status" value="1"/>
</dbReference>
<evidence type="ECO:0000256" key="1">
    <source>
        <dbReference type="ARBA" id="ARBA00022729"/>
    </source>
</evidence>
<accession>A2RQ00</accession>
<dbReference type="PANTHER" id="PTHR34606">
    <property type="entry name" value="BON DOMAIN-CONTAINING PROTEIN"/>
    <property type="match status" value="1"/>
</dbReference>
<reference evidence="2" key="2">
    <citation type="submission" date="2007-02" db="EMBL/GenBank/DDBJ databases">
        <title>Genome sequence of the nitrogen fixing bacterium Herbaspirillum seropedicae.</title>
        <authorList>
            <person name="Pedrosa F.O."/>
        </authorList>
    </citation>
    <scope>NUCLEOTIDE SEQUENCE</scope>
</reference>
<sequence length="216" mass="23539">MKSDHQLRQEVMDELAWDPAVDDKRIGVEVSEGIVTLAGHLSSYAEKYAAQRAVERIGGVRGIAVELDVRLPGSSERLDSEIAASARNALEWNTVLPKEGIQIKVEDGWITLSGEVEFAYQRLAAEQSLRNLFGLIGISNQLKVEAKAAPKDIKTGIEAALQRRAHLQTKSLRVQVDNKTVTLSGKVGSLAERHEACKAALHTPGVEQVIDEIIVG</sequence>